<protein>
    <recommendedName>
        <fullName evidence="11">Branched-chain amino acid ABC transporter permease</fullName>
    </recommendedName>
</protein>
<dbReference type="Pfam" id="PF02653">
    <property type="entry name" value="BPD_transp_2"/>
    <property type="match status" value="1"/>
</dbReference>
<evidence type="ECO:0000256" key="4">
    <source>
        <dbReference type="ARBA" id="ARBA00022692"/>
    </source>
</evidence>
<keyword evidence="3" id="KW-1003">Cell membrane</keyword>
<evidence type="ECO:0000256" key="1">
    <source>
        <dbReference type="ARBA" id="ARBA00004651"/>
    </source>
</evidence>
<keyword evidence="6 9" id="KW-1133">Transmembrane helix</keyword>
<feature type="transmembrane region" description="Helical" evidence="9">
    <location>
        <begin position="95"/>
        <end position="120"/>
    </location>
</feature>
<keyword evidence="5" id="KW-0029">Amino-acid transport</keyword>
<dbReference type="PANTHER" id="PTHR11795:SF442">
    <property type="entry name" value="ABC TRANSPORTER ATP-BINDING PROTEIN"/>
    <property type="match status" value="1"/>
</dbReference>
<evidence type="ECO:0000256" key="2">
    <source>
        <dbReference type="ARBA" id="ARBA00022448"/>
    </source>
</evidence>
<keyword evidence="7 9" id="KW-0472">Membrane</keyword>
<feature type="transmembrane region" description="Helical" evidence="9">
    <location>
        <begin position="265"/>
        <end position="285"/>
    </location>
</feature>
<dbReference type="CDD" id="cd06582">
    <property type="entry name" value="TM_PBP1_LivH_like"/>
    <property type="match status" value="1"/>
</dbReference>
<dbReference type="AlphaFoldDB" id="A0A381R990"/>
<keyword evidence="4 9" id="KW-0812">Transmembrane</keyword>
<comment type="similarity">
    <text evidence="8">Belongs to the binding-protein-dependent transport system permease family. LivHM subfamily.</text>
</comment>
<name>A0A381R990_9ZZZZ</name>
<reference evidence="10" key="1">
    <citation type="submission" date="2018-05" db="EMBL/GenBank/DDBJ databases">
        <authorList>
            <person name="Lanie J.A."/>
            <person name="Ng W.-L."/>
            <person name="Kazmierczak K.M."/>
            <person name="Andrzejewski T.M."/>
            <person name="Davidsen T.M."/>
            <person name="Wayne K.J."/>
            <person name="Tettelin H."/>
            <person name="Glass J.I."/>
            <person name="Rusch D."/>
            <person name="Podicherti R."/>
            <person name="Tsui H.-C.T."/>
            <person name="Winkler M.E."/>
        </authorList>
    </citation>
    <scope>NUCLEOTIDE SEQUENCE</scope>
</reference>
<evidence type="ECO:0000256" key="7">
    <source>
        <dbReference type="ARBA" id="ARBA00023136"/>
    </source>
</evidence>
<evidence type="ECO:0000256" key="9">
    <source>
        <dbReference type="SAM" id="Phobius"/>
    </source>
</evidence>
<dbReference type="InterPro" id="IPR001851">
    <property type="entry name" value="ABC_transp_permease"/>
</dbReference>
<dbReference type="InterPro" id="IPR052157">
    <property type="entry name" value="BCAA_transport_permease"/>
</dbReference>
<feature type="transmembrane region" description="Helical" evidence="9">
    <location>
        <begin position="190"/>
        <end position="217"/>
    </location>
</feature>
<dbReference type="GO" id="GO:0005886">
    <property type="term" value="C:plasma membrane"/>
    <property type="evidence" value="ECO:0007669"/>
    <property type="project" value="UniProtKB-SubCell"/>
</dbReference>
<feature type="transmembrane region" description="Helical" evidence="9">
    <location>
        <begin position="12"/>
        <end position="30"/>
    </location>
</feature>
<keyword evidence="2" id="KW-0813">Transport</keyword>
<sequence>MKLFLTVTLNGLTLAALYFIVASGFTLIFGLMRTVNLAHGTLYLLGAYIGYDVADATGNWYLGVIAGTASMAVLGVVMQKVLLGWMQGQELRQALITIGLSIIVADLMLAHWTGLTYQFSPPDYLLGFTRFSLFGGFKGYSTYRLFLLGVAIVIGILLWLLLNRTRFGMMVRAGVDDKEMLGAQGINVPVVFILVFALGAGLAGFAGVIGGTALSIAPGEDLRYLLSSLVVVIVGGMGSVGGAAIGALLIGLAEQYGLAYTPDYGVVYTFIIMVAVLAVRPHGILGRKE</sequence>
<evidence type="ECO:0000256" key="6">
    <source>
        <dbReference type="ARBA" id="ARBA00022989"/>
    </source>
</evidence>
<comment type="subcellular location">
    <subcellularLocation>
        <location evidence="1">Cell membrane</location>
        <topology evidence="1">Multi-pass membrane protein</topology>
    </subcellularLocation>
</comment>
<dbReference type="GO" id="GO:0006865">
    <property type="term" value="P:amino acid transport"/>
    <property type="evidence" value="ECO:0007669"/>
    <property type="project" value="UniProtKB-KW"/>
</dbReference>
<feature type="transmembrane region" description="Helical" evidence="9">
    <location>
        <begin position="229"/>
        <end position="253"/>
    </location>
</feature>
<evidence type="ECO:0008006" key="11">
    <source>
        <dbReference type="Google" id="ProtNLM"/>
    </source>
</evidence>
<evidence type="ECO:0000256" key="8">
    <source>
        <dbReference type="ARBA" id="ARBA00037998"/>
    </source>
</evidence>
<feature type="transmembrane region" description="Helical" evidence="9">
    <location>
        <begin position="140"/>
        <end position="162"/>
    </location>
</feature>
<dbReference type="PANTHER" id="PTHR11795">
    <property type="entry name" value="BRANCHED-CHAIN AMINO ACID TRANSPORT SYSTEM PERMEASE PROTEIN LIVH"/>
    <property type="match status" value="1"/>
</dbReference>
<evidence type="ECO:0000256" key="3">
    <source>
        <dbReference type="ARBA" id="ARBA00022475"/>
    </source>
</evidence>
<gene>
    <name evidence="10" type="ORF">METZ01_LOCUS41044</name>
</gene>
<evidence type="ECO:0000256" key="5">
    <source>
        <dbReference type="ARBA" id="ARBA00022970"/>
    </source>
</evidence>
<evidence type="ECO:0000313" key="10">
    <source>
        <dbReference type="EMBL" id="SUZ88190.1"/>
    </source>
</evidence>
<proteinExistence type="inferred from homology"/>
<dbReference type="EMBL" id="UINC01001759">
    <property type="protein sequence ID" value="SUZ88190.1"/>
    <property type="molecule type" value="Genomic_DNA"/>
</dbReference>
<feature type="transmembrane region" description="Helical" evidence="9">
    <location>
        <begin position="60"/>
        <end position="83"/>
    </location>
</feature>
<dbReference type="GO" id="GO:0022857">
    <property type="term" value="F:transmembrane transporter activity"/>
    <property type="evidence" value="ECO:0007669"/>
    <property type="project" value="InterPro"/>
</dbReference>
<organism evidence="10">
    <name type="scientific">marine metagenome</name>
    <dbReference type="NCBI Taxonomy" id="408172"/>
    <lineage>
        <taxon>unclassified sequences</taxon>
        <taxon>metagenomes</taxon>
        <taxon>ecological metagenomes</taxon>
    </lineage>
</organism>
<accession>A0A381R990</accession>